<dbReference type="PANTHER" id="PTHR30441:SF4">
    <property type="entry name" value="PROTEIN ASMA"/>
    <property type="match status" value="1"/>
</dbReference>
<proteinExistence type="predicted"/>
<feature type="region of interest" description="Disordered" evidence="1">
    <location>
        <begin position="1199"/>
        <end position="1269"/>
    </location>
</feature>
<evidence type="ECO:0000313" key="3">
    <source>
        <dbReference type="EMBL" id="MDQ0320888.1"/>
    </source>
</evidence>
<reference evidence="3 4" key="1">
    <citation type="submission" date="2023-07" db="EMBL/GenBank/DDBJ databases">
        <title>Genomic Encyclopedia of Type Strains, Phase IV (KMG-IV): sequencing the most valuable type-strain genomes for metagenomic binning, comparative biology and taxonomic classification.</title>
        <authorList>
            <person name="Goeker M."/>
        </authorList>
    </citation>
    <scope>NUCLEOTIDE SEQUENCE [LARGE SCALE GENOMIC DNA]</scope>
    <source>
        <strain evidence="3 4">DSM 1112</strain>
    </source>
</reference>
<name>A0ABU0BSF0_9HYPH</name>
<feature type="compositionally biased region" description="Polar residues" evidence="1">
    <location>
        <begin position="1249"/>
        <end position="1258"/>
    </location>
</feature>
<dbReference type="RefSeq" id="WP_307231031.1">
    <property type="nucleotide sequence ID" value="NZ_JAUSVF010000001.1"/>
</dbReference>
<organism evidence="3 4">
    <name type="scientific">Pararhizobium capsulatum DSM 1112</name>
    <dbReference type="NCBI Taxonomy" id="1121113"/>
    <lineage>
        <taxon>Bacteria</taxon>
        <taxon>Pseudomonadati</taxon>
        <taxon>Pseudomonadota</taxon>
        <taxon>Alphaproteobacteria</taxon>
        <taxon>Hyphomicrobiales</taxon>
        <taxon>Rhizobiaceae</taxon>
        <taxon>Rhizobium/Agrobacterium group</taxon>
        <taxon>Pararhizobium</taxon>
    </lineage>
</organism>
<dbReference type="InterPro" id="IPR017023">
    <property type="entry name" value="UCP034039"/>
</dbReference>
<evidence type="ECO:0000256" key="1">
    <source>
        <dbReference type="SAM" id="MobiDB-lite"/>
    </source>
</evidence>
<dbReference type="EMBL" id="JAUSVF010000001">
    <property type="protein sequence ID" value="MDQ0320888.1"/>
    <property type="molecule type" value="Genomic_DNA"/>
</dbReference>
<evidence type="ECO:0000259" key="2">
    <source>
        <dbReference type="Pfam" id="PF05170"/>
    </source>
</evidence>
<dbReference type="Pfam" id="PF05170">
    <property type="entry name" value="AsmA"/>
    <property type="match status" value="1"/>
</dbReference>
<keyword evidence="4" id="KW-1185">Reference proteome</keyword>
<dbReference type="Proteomes" id="UP001230207">
    <property type="component" value="Unassembled WGS sequence"/>
</dbReference>
<gene>
    <name evidence="3" type="ORF">QO002_003026</name>
</gene>
<protein>
    <submittedName>
        <fullName evidence="3">Uncharacterized protein involved in outer membrane biogenesis</fullName>
    </submittedName>
</protein>
<accession>A0ABU0BSF0</accession>
<comment type="caution">
    <text evidence="3">The sequence shown here is derived from an EMBL/GenBank/DDBJ whole genome shotgun (WGS) entry which is preliminary data.</text>
</comment>
<dbReference type="InterPro" id="IPR007844">
    <property type="entry name" value="AsmA"/>
</dbReference>
<feature type="domain" description="AsmA" evidence="2">
    <location>
        <begin position="7"/>
        <end position="190"/>
    </location>
</feature>
<dbReference type="PANTHER" id="PTHR30441">
    <property type="entry name" value="DUF748 DOMAIN-CONTAINING PROTEIN"/>
    <property type="match status" value="1"/>
</dbReference>
<dbReference type="PIRSF" id="PIRSF034039">
    <property type="entry name" value="UCP034039"/>
    <property type="match status" value="1"/>
</dbReference>
<dbReference type="InterPro" id="IPR052894">
    <property type="entry name" value="AsmA-related"/>
</dbReference>
<sequence>MLSRILVFVGSLLVAALFAALIAPLFIDWTDFRQEFQREASRIMGRPVVVHGSVDARLLPFPSVTLNDVRVGENEAGEPLIQVAHFSMDAELAPFLSGEALIFDMRLDTPKAKIKLLPDGTLDWARGRRAAIPAKIVVLENVEISNGQIDFIDEQTGRTRRITDLNADLSARSLAGPWKVEGRAALDGEAGSFLFSSSEIDEKGELGLRAKLVPDKRPFGVELDGNLKIVDFRPVYQGKFTLTENRSAEAQKADDAAALRVNGEFELTNERIRVPDYRLEIGSKDDPYLVTGEATLDTGKEPEFLLLADGQQIDVSRIGNTGEAGKTGRDPAISVRQRLSAALAIAADIPIPSVPGRASLKLPAIVIGDTTVREVRLDLRPDGSGWIIDNAVAQLPGRTQLEAKGRLDLKGTRAFRGNLLIASNQPSGLAAWLAGSVDPALRTLKTAGFSATVNLTDTLQQFERLEIAAGPAVLHGRIERQALDGVPPSLSLKLQGNQIDLDALRALTGLVAGDSSNETVLAHTIAADLSAEKFSAFGEDARDVQLVVTLKNGQLQAERVSIGDLAGARLALSGRMSGDMSSPVVSAKMKLASPDLTPFLAMIARHAPAHPILDRMIVAGPYYTDAALDFTLTAGGQEGKAPAAFGVVGTSNGSKIAANYQAPSIAQALSGDGIMLEATLENPSTPLLLGQAGLDPLPFDAEANGVLSLKLQGTDGSRANGTLSFTSEHSSFSANGEVDLARDNFLDGRGSLTLESQDIEPFLMLKGIGLPQMGTGLPISLKANVESSKDAVAVSGIEGRADGNAFNGAVSFDRTVPGKAAGDLAFDTIDLGWLGEAMLGPVDNIVEGGLSQTPVALSGWSGFDVALGIKAKAFWPGVYGAVSDMSGKMLWKGDQVELADISGGWLGGKAEGRILIGSGDGSGFLQTKIGVTDGDLASAVWKKSGAAVASGRFDLTMGMETSGTSVRAMAEGMSGSGTATLRDVVVKGIDTGSLPAVIAAADAVQGEISPSTIEKDAQRAILAGESAIGAVTVPFNIAGGRLRAQNVTAANEGASISADAELSFPEDRMTGSATVKFDAGDAALAGAEPQVRLDYQGVLEAPGVTMDVTDLSNFLSLRAFERERRRVETLQANVLEKQRLRREVALYKAKAAERAAEKLRAEEEVRRRVLAAELAAKQKAEAEARAAAEKAAAEAAAKAAEDAARAQQQDPSGIAPFKIPVEPGQEVERGGALPNADGTTPDTPAVQPGTVTPSQPLDFNTLPGVGVQQ</sequence>
<evidence type="ECO:0000313" key="4">
    <source>
        <dbReference type="Proteomes" id="UP001230207"/>
    </source>
</evidence>